<proteinExistence type="predicted"/>
<evidence type="ECO:0000313" key="1">
    <source>
        <dbReference type="EMBL" id="KAI8003681.1"/>
    </source>
</evidence>
<sequence length="494" mass="56843">MGQTPSSPPASSPSASASASASTAAVNSTSQALISASISHVEEDEEPIEPSIDRNGGSHRSIHRGRHLHMSKKISDHVSLYIDEKLSQLSPTSTECCIFRVPDRLRRENEKAYEPEILAIGPYHHGKDNLKQMEENKLWYLKKLVKRRNETSVDRYVRAMRELEERARKSYAGSINLNTDEFVQMMLLDGCFIIELFRKSEMRGLRDVDDPIYQLCLVRNVLRRDLLLFENQLPFFILVELFNMTKVESPQDDIVRLSLNFLRHVLPYQKLDFPNAKPIHEIKHILNLVHDGWCSSFAETRRSVENVIVPWTFMDSATELQEAGVEFKMVNRSSIFDINFTNGVVEIPQLRVTDTIESPLRNLVAYEQCLPDAYPKYVCDYIAFMDWLINSSQDVEILRRSGIIQNWIGDDEVVNTMLNKIDRNIMLSATPFNYSEISNKLNKHCKRRLNVWMANLRRNYLNSPWSLLSFLAAVLLLVLTILQTVFSILSYVSP</sequence>
<dbReference type="Proteomes" id="UP001060215">
    <property type="component" value="Chromosome 9"/>
</dbReference>
<accession>A0ACC0GU96</accession>
<keyword evidence="2" id="KW-1185">Reference proteome</keyword>
<name>A0ACC0GU96_9ERIC</name>
<comment type="caution">
    <text evidence="1">The sequence shown here is derived from an EMBL/GenBank/DDBJ whole genome shotgun (WGS) entry which is preliminary data.</text>
</comment>
<protein>
    <submittedName>
        <fullName evidence="1">UPF0481 protein</fullName>
    </submittedName>
</protein>
<gene>
    <name evidence="1" type="ORF">LOK49_LG08G02554</name>
</gene>
<reference evidence="1 2" key="1">
    <citation type="journal article" date="2022" name="Plant J.">
        <title>Chromosome-level genome of Camellia lanceoleosa provides a valuable resource for understanding genome evolution and self-incompatibility.</title>
        <authorList>
            <person name="Gong W."/>
            <person name="Xiao S."/>
            <person name="Wang L."/>
            <person name="Liao Z."/>
            <person name="Chang Y."/>
            <person name="Mo W."/>
            <person name="Hu G."/>
            <person name="Li W."/>
            <person name="Zhao G."/>
            <person name="Zhu H."/>
            <person name="Hu X."/>
            <person name="Ji K."/>
            <person name="Xiang X."/>
            <person name="Song Q."/>
            <person name="Yuan D."/>
            <person name="Jin S."/>
            <person name="Zhang L."/>
        </authorList>
    </citation>
    <scope>NUCLEOTIDE SEQUENCE [LARGE SCALE GENOMIC DNA]</scope>
    <source>
        <strain evidence="1">SQ_2022a</strain>
    </source>
</reference>
<evidence type="ECO:0000313" key="2">
    <source>
        <dbReference type="Proteomes" id="UP001060215"/>
    </source>
</evidence>
<organism evidence="1 2">
    <name type="scientific">Camellia lanceoleosa</name>
    <dbReference type="NCBI Taxonomy" id="1840588"/>
    <lineage>
        <taxon>Eukaryota</taxon>
        <taxon>Viridiplantae</taxon>
        <taxon>Streptophyta</taxon>
        <taxon>Embryophyta</taxon>
        <taxon>Tracheophyta</taxon>
        <taxon>Spermatophyta</taxon>
        <taxon>Magnoliopsida</taxon>
        <taxon>eudicotyledons</taxon>
        <taxon>Gunneridae</taxon>
        <taxon>Pentapetalae</taxon>
        <taxon>asterids</taxon>
        <taxon>Ericales</taxon>
        <taxon>Theaceae</taxon>
        <taxon>Camellia</taxon>
    </lineage>
</organism>
<dbReference type="EMBL" id="CM045766">
    <property type="protein sequence ID" value="KAI8003681.1"/>
    <property type="molecule type" value="Genomic_DNA"/>
</dbReference>